<evidence type="ECO:0000259" key="9">
    <source>
        <dbReference type="Pfam" id="PF20259"/>
    </source>
</evidence>
<dbReference type="PANTHER" id="PTHR11933">
    <property type="entry name" value="TRNA 5-METHYLAMINOMETHYL-2-THIOURIDYLATE -METHYLTRANSFERASE"/>
    <property type="match status" value="1"/>
</dbReference>
<dbReference type="InterPro" id="IPR046884">
    <property type="entry name" value="MnmA-like_central"/>
</dbReference>
<dbReference type="Pfam" id="PF20258">
    <property type="entry name" value="tRNA_Me_trans_C"/>
    <property type="match status" value="1"/>
</dbReference>
<keyword evidence="5" id="KW-0067">ATP-binding</keyword>
<dbReference type="Gene3D" id="2.30.30.280">
    <property type="entry name" value="Adenine nucleotide alpha hydrolases-like domains"/>
    <property type="match status" value="1"/>
</dbReference>
<name>A0A0F9NML7_9ZZZZ</name>
<dbReference type="GO" id="GO:0000049">
    <property type="term" value="F:tRNA binding"/>
    <property type="evidence" value="ECO:0007669"/>
    <property type="project" value="UniProtKB-KW"/>
</dbReference>
<evidence type="ECO:0000256" key="1">
    <source>
        <dbReference type="ARBA" id="ARBA00022555"/>
    </source>
</evidence>
<dbReference type="GO" id="GO:0016783">
    <property type="term" value="F:sulfurtransferase activity"/>
    <property type="evidence" value="ECO:0007669"/>
    <property type="project" value="InterPro"/>
</dbReference>
<feature type="domain" description="tRNA-specific 2-thiouridylase MnmA-like C-terminal" evidence="8">
    <location>
        <begin position="276"/>
        <end position="354"/>
    </location>
</feature>
<dbReference type="InterPro" id="IPR004506">
    <property type="entry name" value="MnmA-like"/>
</dbReference>
<dbReference type="Pfam" id="PF03054">
    <property type="entry name" value="tRNA_Me_trans"/>
    <property type="match status" value="1"/>
</dbReference>
<evidence type="ECO:0000259" key="8">
    <source>
        <dbReference type="Pfam" id="PF20258"/>
    </source>
</evidence>
<keyword evidence="3" id="KW-0819">tRNA processing</keyword>
<dbReference type="Gene3D" id="2.40.30.10">
    <property type="entry name" value="Translation factors"/>
    <property type="match status" value="1"/>
</dbReference>
<dbReference type="FunFam" id="2.30.30.280:FF:000001">
    <property type="entry name" value="tRNA-specific 2-thiouridylase MnmA"/>
    <property type="match status" value="1"/>
</dbReference>
<gene>
    <name evidence="10" type="ORF">LCGC14_0932440</name>
</gene>
<dbReference type="SUPFAM" id="SSF52402">
    <property type="entry name" value="Adenine nucleotide alpha hydrolases-like"/>
    <property type="match status" value="1"/>
</dbReference>
<dbReference type="HAMAP" id="MF_00144">
    <property type="entry name" value="tRNA_thiouridyl_MnmA"/>
    <property type="match status" value="1"/>
</dbReference>
<dbReference type="EMBL" id="LAZR01003213">
    <property type="protein sequence ID" value="KKN20745.1"/>
    <property type="molecule type" value="Genomic_DNA"/>
</dbReference>
<evidence type="ECO:0000313" key="10">
    <source>
        <dbReference type="EMBL" id="KKN20745.1"/>
    </source>
</evidence>
<keyword evidence="7" id="KW-1015">Disulfide bond</keyword>
<accession>A0A0F9NML7</accession>
<proteinExistence type="inferred from homology"/>
<evidence type="ECO:0000256" key="5">
    <source>
        <dbReference type="ARBA" id="ARBA00022840"/>
    </source>
</evidence>
<reference evidence="10" key="1">
    <citation type="journal article" date="2015" name="Nature">
        <title>Complex archaea that bridge the gap between prokaryotes and eukaryotes.</title>
        <authorList>
            <person name="Spang A."/>
            <person name="Saw J.H."/>
            <person name="Jorgensen S.L."/>
            <person name="Zaremba-Niedzwiedzka K."/>
            <person name="Martijn J."/>
            <person name="Lind A.E."/>
            <person name="van Eijk R."/>
            <person name="Schleper C."/>
            <person name="Guy L."/>
            <person name="Ettema T.J."/>
        </authorList>
    </citation>
    <scope>NUCLEOTIDE SEQUENCE</scope>
</reference>
<protein>
    <submittedName>
        <fullName evidence="10">Uncharacterized protein</fullName>
    </submittedName>
</protein>
<evidence type="ECO:0000256" key="4">
    <source>
        <dbReference type="ARBA" id="ARBA00022741"/>
    </source>
</evidence>
<dbReference type="InterPro" id="IPR023382">
    <property type="entry name" value="MnmA-like_central_sf"/>
</dbReference>
<dbReference type="Gene3D" id="3.40.50.620">
    <property type="entry name" value="HUPs"/>
    <property type="match status" value="1"/>
</dbReference>
<sequence length="355" mass="40171">MSKKDIKKVFVGLSGGVDSSVAALLLEKEGYDVTGIFIHSYNVDGCAERDADDARRVAAQLDIPFYTFDFEKEYWERVVQYMIDGYARGITPNPDIMCNKEIKFGLFLKKALEMGVDYIATGHYIRLQNKRLYIAKDKNKDQSYFLWTLTQEQLQYCLFPVGDYLKSEVRDIAREARLLTAEKKDSQGICFLGQIHLRNFLQKYIPLRSGSVVNENGENIGTHEGVQFYTIGQRHIGVGNLAHGSSSQPHYVVGKDIHTNTLTVAEGRDSVIASKKEIELRDVSFVNREFEIENKEIPIMARIRYRQPLAKAVIYSSTPGTYNLTFEESQKFVAPGQSAVFYSREGELLGGGIIV</sequence>
<dbReference type="FunFam" id="3.40.50.620:FF:000115">
    <property type="entry name" value="tRNA-specific 2-thiouridylase MnmA"/>
    <property type="match status" value="1"/>
</dbReference>
<dbReference type="NCBIfam" id="TIGR00420">
    <property type="entry name" value="trmU"/>
    <property type="match status" value="1"/>
</dbReference>
<comment type="caution">
    <text evidence="10">The sequence shown here is derived from an EMBL/GenBank/DDBJ whole genome shotgun (WGS) entry which is preliminary data.</text>
</comment>
<keyword evidence="4" id="KW-0547">Nucleotide-binding</keyword>
<evidence type="ECO:0000256" key="2">
    <source>
        <dbReference type="ARBA" id="ARBA00022679"/>
    </source>
</evidence>
<dbReference type="NCBIfam" id="NF001138">
    <property type="entry name" value="PRK00143.1"/>
    <property type="match status" value="1"/>
</dbReference>
<dbReference type="InterPro" id="IPR014729">
    <property type="entry name" value="Rossmann-like_a/b/a_fold"/>
</dbReference>
<evidence type="ECO:0000256" key="3">
    <source>
        <dbReference type="ARBA" id="ARBA00022694"/>
    </source>
</evidence>
<dbReference type="AlphaFoldDB" id="A0A0F9NML7"/>
<dbReference type="Pfam" id="PF20259">
    <property type="entry name" value="tRNA_Me_trans_M"/>
    <property type="match status" value="1"/>
</dbReference>
<keyword evidence="1" id="KW-0820">tRNA-binding</keyword>
<feature type="domain" description="tRNA-specific 2-thiouridylase MnmA-like central" evidence="9">
    <location>
        <begin position="198"/>
        <end position="265"/>
    </location>
</feature>
<keyword evidence="2" id="KW-0808">Transferase</keyword>
<keyword evidence="6" id="KW-0694">RNA-binding</keyword>
<dbReference type="GO" id="GO:0005524">
    <property type="term" value="F:ATP binding"/>
    <property type="evidence" value="ECO:0007669"/>
    <property type="project" value="UniProtKB-KW"/>
</dbReference>
<organism evidence="10">
    <name type="scientific">marine sediment metagenome</name>
    <dbReference type="NCBI Taxonomy" id="412755"/>
    <lineage>
        <taxon>unclassified sequences</taxon>
        <taxon>metagenomes</taxon>
        <taxon>ecological metagenomes</taxon>
    </lineage>
</organism>
<dbReference type="InterPro" id="IPR046885">
    <property type="entry name" value="MnmA-like_C"/>
</dbReference>
<evidence type="ECO:0000256" key="7">
    <source>
        <dbReference type="ARBA" id="ARBA00023157"/>
    </source>
</evidence>
<dbReference type="GO" id="GO:0002143">
    <property type="term" value="P:tRNA wobble position uridine thiolation"/>
    <property type="evidence" value="ECO:0007669"/>
    <property type="project" value="TreeGrafter"/>
</dbReference>
<dbReference type="CDD" id="cd01998">
    <property type="entry name" value="MnmA_TRMU-like"/>
    <property type="match status" value="1"/>
</dbReference>
<evidence type="ECO:0000256" key="6">
    <source>
        <dbReference type="ARBA" id="ARBA00022884"/>
    </source>
</evidence>
<dbReference type="PANTHER" id="PTHR11933:SF5">
    <property type="entry name" value="MITOCHONDRIAL TRNA-SPECIFIC 2-THIOURIDYLASE 1"/>
    <property type="match status" value="1"/>
</dbReference>